<dbReference type="EMBL" id="JAOAOG010000032">
    <property type="protein sequence ID" value="KAJ6253348.1"/>
    <property type="molecule type" value="Genomic_DNA"/>
</dbReference>
<keyword evidence="3" id="KW-1185">Reference proteome</keyword>
<evidence type="ECO:0000256" key="1">
    <source>
        <dbReference type="SAM" id="MobiDB-lite"/>
    </source>
</evidence>
<gene>
    <name evidence="2" type="ORF">M0813_01394</name>
</gene>
<accession>A0ABQ8Z993</accession>
<name>A0ABQ8Z993_9EUKA</name>
<reference evidence="2" key="1">
    <citation type="submission" date="2022-08" db="EMBL/GenBank/DDBJ databases">
        <title>Novel sulfate-reducing endosymbionts in the free-living metamonad Anaeramoeba.</title>
        <authorList>
            <person name="Jerlstrom-Hultqvist J."/>
            <person name="Cepicka I."/>
            <person name="Gallot-Lavallee L."/>
            <person name="Salas-Leiva D."/>
            <person name="Curtis B.A."/>
            <person name="Zahonova K."/>
            <person name="Pipaliya S."/>
            <person name="Dacks J."/>
            <person name="Roger A.J."/>
        </authorList>
    </citation>
    <scope>NUCLEOTIDE SEQUENCE</scope>
    <source>
        <strain evidence="2">Schooner1</strain>
    </source>
</reference>
<protein>
    <submittedName>
        <fullName evidence="2">Uncharacterized protein</fullName>
    </submittedName>
</protein>
<evidence type="ECO:0000313" key="3">
    <source>
        <dbReference type="Proteomes" id="UP001150062"/>
    </source>
</evidence>
<sequence>MQHHKNKNQKHFNLFGLTKPEQTKKIQISPQETFRDTNQKKQNPFKTKERKLTFKQRTNKPTTNQKTIKNVTKHHSKKKKSSRFMKQTNIEPFFLFPNEEGIGNQIFGFETKKSSFNKKYEEKPFEEKVEDEIYEPLQIDRRKTCLTNQKDEENFIFPALEKTHRNKWHLSDQENSEKVLPRVLCDCKKPESGKQEQEQQQEEKHDLFQKGKQVNNFQNTRSVPIPINLKPNPMIVQKKDHQKQNYLRSNFAVTFIQPHKYVESLQTEIERELSKSFNVPLKRVPSWRI</sequence>
<organism evidence="2 3">
    <name type="scientific">Anaeramoeba flamelloides</name>
    <dbReference type="NCBI Taxonomy" id="1746091"/>
    <lineage>
        <taxon>Eukaryota</taxon>
        <taxon>Metamonada</taxon>
        <taxon>Anaeramoebidae</taxon>
        <taxon>Anaeramoeba</taxon>
    </lineage>
</organism>
<feature type="compositionally biased region" description="Basic residues" evidence="1">
    <location>
        <begin position="1"/>
        <end position="10"/>
    </location>
</feature>
<comment type="caution">
    <text evidence="2">The sequence shown here is derived from an EMBL/GenBank/DDBJ whole genome shotgun (WGS) entry which is preliminary data.</text>
</comment>
<feature type="region of interest" description="Disordered" evidence="1">
    <location>
        <begin position="1"/>
        <end position="48"/>
    </location>
</feature>
<proteinExistence type="predicted"/>
<dbReference type="Proteomes" id="UP001150062">
    <property type="component" value="Unassembled WGS sequence"/>
</dbReference>
<evidence type="ECO:0000313" key="2">
    <source>
        <dbReference type="EMBL" id="KAJ6253348.1"/>
    </source>
</evidence>